<proteinExistence type="predicted"/>
<feature type="compositionally biased region" description="Polar residues" evidence="1">
    <location>
        <begin position="50"/>
        <end position="63"/>
    </location>
</feature>
<feature type="signal peptide" evidence="2">
    <location>
        <begin position="1"/>
        <end position="24"/>
    </location>
</feature>
<feature type="region of interest" description="Disordered" evidence="1">
    <location>
        <begin position="31"/>
        <end position="91"/>
    </location>
</feature>
<sequence length="685" mass="72858">MIKFKSTNLALAVLLMLSAFSVSADTLTFDGSQSASSSTGSSSESSVNSNDPTPSKNIKDASTNEPSSNSPENDTTSTTEQPRSEDDKLSVESGIATVHNDTEYWAAIADQSVYKIILANDITAQESARVGNGNIQRSLTIDGGGHNLSYIMTSYNPAVLYTDANGITINIQNISIGSTTNPGNSWYGIISVLNQNITMNVSNVNYYATYGAQPFYANGNSGTVLNFDGTNSFKLGNGSANYGGEFVERFQTINFKAGSSTSVDQNTGDASAIFWGISGTNINVEANANLSVRSNKPNLLYNGPTLNILDNATVTYESYKGMSYTTPNLANSSKTVINVSPNSAFNLISNDYSIGLSNIILNANSPKSIYAVNNKNIAATSGSMTLSRTDSGRYPYTLQTLSTANVQTTGKDNILANTSFTLNSSTGMNGKSWVYTTTPTIDSATFDSQVGSKLSNLTGTIIGSPNTARNVKVSTSKLYTGTDITTAAAQAQIDNSTVSAQTISGNDLAIIGSNISGGELQYIYYNIQDVTAYPGFVLKSKWVEAQKEQTIYQEITIPDKSLTFDQPIPGLFNYASEYKVYNSGNVPVNLSVASITNSNTNVGLVETGSSFDSEKQEASLKLRGASTTSTTSWDFKNPGTSKLQLDSYFNTNNVANLNIGGNYSGPLIGQLPVAYAINFNVSKIN</sequence>
<evidence type="ECO:0000313" key="3">
    <source>
        <dbReference type="EMBL" id="KSU23486.1"/>
    </source>
</evidence>
<feature type="compositionally biased region" description="Low complexity" evidence="1">
    <location>
        <begin position="64"/>
        <end position="73"/>
    </location>
</feature>
<dbReference type="PATRIC" id="fig|1360.114.peg.2093"/>
<evidence type="ECO:0000256" key="1">
    <source>
        <dbReference type="SAM" id="MobiDB-lite"/>
    </source>
</evidence>
<dbReference type="RefSeq" id="WP_058211257.1">
    <property type="nucleotide sequence ID" value="NZ_LKLU01000002.1"/>
</dbReference>
<evidence type="ECO:0000256" key="2">
    <source>
        <dbReference type="SAM" id="SignalP"/>
    </source>
</evidence>
<dbReference type="Pfam" id="PF20585">
    <property type="entry name" value="Pectate_lyase_5"/>
    <property type="match status" value="1"/>
</dbReference>
<comment type="caution">
    <text evidence="3">The sequence shown here is derived from an EMBL/GenBank/DDBJ whole genome shotgun (WGS) entry which is preliminary data.</text>
</comment>
<accession>A0A0V8ECA0</accession>
<dbReference type="Proteomes" id="UP000053719">
    <property type="component" value="Unassembled WGS sequence"/>
</dbReference>
<dbReference type="InterPro" id="IPR046776">
    <property type="entry name" value="Pectate_lyase_5"/>
</dbReference>
<reference evidence="4" key="1">
    <citation type="submission" date="2015-10" db="EMBL/GenBank/DDBJ databases">
        <title>Draft Genome Sequences of 11 Lactococcus lactis subspecies cremoris strains.</title>
        <authorList>
            <person name="Wels M."/>
            <person name="Backus L."/>
            <person name="Boekhorst J."/>
            <person name="Dijkstra A."/>
            <person name="Beerthuizen M."/>
            <person name="Kelly W."/>
            <person name="Siezen R."/>
            <person name="Bachmann H."/>
            <person name="Van Hijum S."/>
        </authorList>
    </citation>
    <scope>NUCLEOTIDE SEQUENCE [LARGE SCALE GENOMIC DNA]</scope>
    <source>
        <strain evidence="4">M20</strain>
    </source>
</reference>
<evidence type="ECO:0000313" key="4">
    <source>
        <dbReference type="Proteomes" id="UP000053719"/>
    </source>
</evidence>
<gene>
    <name evidence="3" type="ORF">M20_0109</name>
</gene>
<keyword evidence="2" id="KW-0732">Signal</keyword>
<feature type="compositionally biased region" description="Low complexity" evidence="1">
    <location>
        <begin position="32"/>
        <end position="49"/>
    </location>
</feature>
<dbReference type="EMBL" id="LKLU01000002">
    <property type="protein sequence ID" value="KSU23486.1"/>
    <property type="molecule type" value="Genomic_DNA"/>
</dbReference>
<feature type="chain" id="PRO_5006891734" evidence="2">
    <location>
        <begin position="25"/>
        <end position="685"/>
    </location>
</feature>
<protein>
    <submittedName>
        <fullName evidence="3">Autotransporter adhesin</fullName>
    </submittedName>
</protein>
<name>A0A0V8ECA0_LACLL</name>
<organism evidence="3 4">
    <name type="scientific">Lactococcus lactis subsp. lactis</name>
    <name type="common">Streptococcus lactis</name>
    <dbReference type="NCBI Taxonomy" id="1360"/>
    <lineage>
        <taxon>Bacteria</taxon>
        <taxon>Bacillati</taxon>
        <taxon>Bacillota</taxon>
        <taxon>Bacilli</taxon>
        <taxon>Lactobacillales</taxon>
        <taxon>Streptococcaceae</taxon>
        <taxon>Lactococcus</taxon>
    </lineage>
</organism>
<dbReference type="AlphaFoldDB" id="A0A0V8ECA0"/>